<reference evidence="4 5" key="1">
    <citation type="submission" date="2015-04" db="EMBL/GenBank/DDBJ databases">
        <title>Complete genome sequence of Schizopora paradoxa KUC8140, a cosmopolitan wood degrader in East Asia.</title>
        <authorList>
            <consortium name="DOE Joint Genome Institute"/>
            <person name="Min B."/>
            <person name="Park H."/>
            <person name="Jang Y."/>
            <person name="Kim J.-J."/>
            <person name="Kim K.H."/>
            <person name="Pangilinan J."/>
            <person name="Lipzen A."/>
            <person name="Riley R."/>
            <person name="Grigoriev I.V."/>
            <person name="Spatafora J.W."/>
            <person name="Choi I.-G."/>
        </authorList>
    </citation>
    <scope>NUCLEOTIDE SEQUENCE [LARGE SCALE GENOMIC DNA]</scope>
    <source>
        <strain evidence="4 5">KUC8140</strain>
    </source>
</reference>
<feature type="domain" description="DUF6534" evidence="3">
    <location>
        <begin position="1"/>
        <end position="55"/>
    </location>
</feature>
<protein>
    <recommendedName>
        <fullName evidence="3">DUF6534 domain-containing protein</fullName>
    </recommendedName>
</protein>
<proteinExistence type="predicted"/>
<dbReference type="InParanoid" id="A0A0H2S619"/>
<evidence type="ECO:0000313" key="5">
    <source>
        <dbReference type="Proteomes" id="UP000053477"/>
    </source>
</evidence>
<dbReference type="Proteomes" id="UP000053477">
    <property type="component" value="Unassembled WGS sequence"/>
</dbReference>
<feature type="chain" id="PRO_5005202429" description="DUF6534 domain-containing protein" evidence="2">
    <location>
        <begin position="24"/>
        <end position="142"/>
    </location>
</feature>
<dbReference type="Pfam" id="PF20152">
    <property type="entry name" value="DUF6534"/>
    <property type="match status" value="1"/>
</dbReference>
<dbReference type="OrthoDB" id="2745105at2759"/>
<dbReference type="InterPro" id="IPR045339">
    <property type="entry name" value="DUF6534"/>
</dbReference>
<gene>
    <name evidence="4" type="ORF">SCHPADRAFT_57700</name>
</gene>
<evidence type="ECO:0000256" key="1">
    <source>
        <dbReference type="SAM" id="MobiDB-lite"/>
    </source>
</evidence>
<evidence type="ECO:0000259" key="3">
    <source>
        <dbReference type="Pfam" id="PF20152"/>
    </source>
</evidence>
<organism evidence="4 5">
    <name type="scientific">Schizopora paradoxa</name>
    <dbReference type="NCBI Taxonomy" id="27342"/>
    <lineage>
        <taxon>Eukaryota</taxon>
        <taxon>Fungi</taxon>
        <taxon>Dikarya</taxon>
        <taxon>Basidiomycota</taxon>
        <taxon>Agaricomycotina</taxon>
        <taxon>Agaricomycetes</taxon>
        <taxon>Hymenochaetales</taxon>
        <taxon>Schizoporaceae</taxon>
        <taxon>Schizopora</taxon>
    </lineage>
</organism>
<sequence>MQYTIQTGLFATLWSVGSLVTFAVKPDTELSLIFYLPLSKIYVNALLASLNARESLREKSRNSKTTPRGICNEDSFNSIALNPRQTHQVDALKASGESSISTEVDDDKVTAIQVQVDRDSPLEPSPYASEMVLHEQYSQFDG</sequence>
<keyword evidence="2" id="KW-0732">Signal</keyword>
<dbReference type="AlphaFoldDB" id="A0A0H2S619"/>
<dbReference type="EMBL" id="KQ085885">
    <property type="protein sequence ID" value="KLO19735.1"/>
    <property type="molecule type" value="Genomic_DNA"/>
</dbReference>
<feature type="signal peptide" evidence="2">
    <location>
        <begin position="1"/>
        <end position="23"/>
    </location>
</feature>
<name>A0A0H2S619_9AGAM</name>
<accession>A0A0H2S619</accession>
<feature type="region of interest" description="Disordered" evidence="1">
    <location>
        <begin position="113"/>
        <end position="142"/>
    </location>
</feature>
<evidence type="ECO:0000256" key="2">
    <source>
        <dbReference type="SAM" id="SignalP"/>
    </source>
</evidence>
<evidence type="ECO:0000313" key="4">
    <source>
        <dbReference type="EMBL" id="KLO19735.1"/>
    </source>
</evidence>
<keyword evidence="5" id="KW-1185">Reference proteome</keyword>